<keyword evidence="2" id="KW-1185">Reference proteome</keyword>
<evidence type="ECO:0000313" key="2">
    <source>
        <dbReference type="Proteomes" id="UP000199331"/>
    </source>
</evidence>
<dbReference type="AlphaFoldDB" id="A0A1I5M630"/>
<dbReference type="EMBL" id="FOWZ01000002">
    <property type="protein sequence ID" value="SFP04953.1"/>
    <property type="molecule type" value="Genomic_DNA"/>
</dbReference>
<accession>A0A1I5M630</accession>
<name>A0A1I5M630_9SPHN</name>
<organism evidence="1 2">
    <name type="scientific">Qipengyuania nanhaisediminis</name>
    <dbReference type="NCBI Taxonomy" id="604088"/>
    <lineage>
        <taxon>Bacteria</taxon>
        <taxon>Pseudomonadati</taxon>
        <taxon>Pseudomonadota</taxon>
        <taxon>Alphaproteobacteria</taxon>
        <taxon>Sphingomonadales</taxon>
        <taxon>Erythrobacteraceae</taxon>
        <taxon>Qipengyuania</taxon>
    </lineage>
</organism>
<gene>
    <name evidence="1" type="ORF">SAMN04488060_1143</name>
</gene>
<dbReference type="Proteomes" id="UP000199331">
    <property type="component" value="Unassembled WGS sequence"/>
</dbReference>
<evidence type="ECO:0000313" key="1">
    <source>
        <dbReference type="EMBL" id="SFP04953.1"/>
    </source>
</evidence>
<sequence>MNVTKLALFLDDLGVKRELIKPIFVNGETGFRFKFVSFRIGAASRLSGEGKEFLGSCSWAGCQRILVPA</sequence>
<reference evidence="2" key="1">
    <citation type="submission" date="2016-10" db="EMBL/GenBank/DDBJ databases">
        <authorList>
            <person name="Varghese N."/>
            <person name="Submissions S."/>
        </authorList>
    </citation>
    <scope>NUCLEOTIDE SEQUENCE [LARGE SCALE GENOMIC DNA]</scope>
    <source>
        <strain evidence="2">CGMCC 1.7715</strain>
    </source>
</reference>
<protein>
    <submittedName>
        <fullName evidence="1">Uncharacterized protein</fullName>
    </submittedName>
</protein>
<proteinExistence type="predicted"/>